<proteinExistence type="predicted"/>
<evidence type="ECO:0000313" key="2">
    <source>
        <dbReference type="Proteomes" id="UP000824890"/>
    </source>
</evidence>
<evidence type="ECO:0000313" key="1">
    <source>
        <dbReference type="EMBL" id="KAH0918089.1"/>
    </source>
</evidence>
<dbReference type="EMBL" id="JAGKQM010000007">
    <property type="protein sequence ID" value="KAH0918089.1"/>
    <property type="molecule type" value="Genomic_DNA"/>
</dbReference>
<comment type="caution">
    <text evidence="1">The sequence shown here is derived from an EMBL/GenBank/DDBJ whole genome shotgun (WGS) entry which is preliminary data.</text>
</comment>
<reference evidence="1 2" key="1">
    <citation type="submission" date="2021-05" db="EMBL/GenBank/DDBJ databases">
        <title>Genome Assembly of Synthetic Allotetraploid Brassica napus Reveals Homoeologous Exchanges between Subgenomes.</title>
        <authorList>
            <person name="Davis J.T."/>
        </authorList>
    </citation>
    <scope>NUCLEOTIDE SEQUENCE [LARGE SCALE GENOMIC DNA]</scope>
    <source>
        <strain evidence="2">cv. Da-Ae</strain>
        <tissue evidence="1">Seedling</tissue>
    </source>
</reference>
<name>A0ABQ8CM07_BRANA</name>
<accession>A0ABQ8CM07</accession>
<protein>
    <submittedName>
        <fullName evidence="1">Uncharacterized protein</fullName>
    </submittedName>
</protein>
<organism evidence="1 2">
    <name type="scientific">Brassica napus</name>
    <name type="common">Rape</name>
    <dbReference type="NCBI Taxonomy" id="3708"/>
    <lineage>
        <taxon>Eukaryota</taxon>
        <taxon>Viridiplantae</taxon>
        <taxon>Streptophyta</taxon>
        <taxon>Embryophyta</taxon>
        <taxon>Tracheophyta</taxon>
        <taxon>Spermatophyta</taxon>
        <taxon>Magnoliopsida</taxon>
        <taxon>eudicotyledons</taxon>
        <taxon>Gunneridae</taxon>
        <taxon>Pentapetalae</taxon>
        <taxon>rosids</taxon>
        <taxon>malvids</taxon>
        <taxon>Brassicales</taxon>
        <taxon>Brassicaceae</taxon>
        <taxon>Brassiceae</taxon>
        <taxon>Brassica</taxon>
    </lineage>
</organism>
<gene>
    <name evidence="1" type="ORF">HID58_025749</name>
</gene>
<keyword evidence="2" id="KW-1185">Reference proteome</keyword>
<dbReference type="Proteomes" id="UP000824890">
    <property type="component" value="Unassembled WGS sequence"/>
</dbReference>
<sequence length="102" mass="11724">MTQAMNLGLETDLVTLFESPKQTRQYKLYRIEKFLSKRKGCKFRSFLTFSIPIMKIPFPNEASPIKGIVITPTTTHEFGLSPGKDGFELGYSEEQPILRTEY</sequence>